<dbReference type="Proteomes" id="UP000224871">
    <property type="component" value="Unassembled WGS sequence"/>
</dbReference>
<gene>
    <name evidence="2" type="ORF">Xinn_01987</name>
    <name evidence="3" type="ORF">XIS1_1790022</name>
</gene>
<name>A0A1N6MWJ9_9GAMM</name>
<evidence type="ECO:0000313" key="5">
    <source>
        <dbReference type="Proteomes" id="UP000224871"/>
    </source>
</evidence>
<organism evidence="3 4">
    <name type="scientific">Xenorhabdus innexi</name>
    <dbReference type="NCBI Taxonomy" id="290109"/>
    <lineage>
        <taxon>Bacteria</taxon>
        <taxon>Pseudomonadati</taxon>
        <taxon>Pseudomonadota</taxon>
        <taxon>Gammaproteobacteria</taxon>
        <taxon>Enterobacterales</taxon>
        <taxon>Morganellaceae</taxon>
        <taxon>Xenorhabdus</taxon>
    </lineage>
</organism>
<evidence type="ECO:0000313" key="2">
    <source>
        <dbReference type="EMBL" id="PHM35917.1"/>
    </source>
</evidence>
<feature type="compositionally biased region" description="Polar residues" evidence="1">
    <location>
        <begin position="143"/>
        <end position="162"/>
    </location>
</feature>
<evidence type="ECO:0000313" key="4">
    <source>
        <dbReference type="Proteomes" id="UP000196435"/>
    </source>
</evidence>
<feature type="region of interest" description="Disordered" evidence="1">
    <location>
        <begin position="130"/>
        <end position="162"/>
    </location>
</feature>
<reference evidence="3" key="1">
    <citation type="submission" date="2016-12" db="EMBL/GenBank/DDBJ databases">
        <authorList>
            <person name="Song W.-J."/>
            <person name="Kurnit D.M."/>
        </authorList>
    </citation>
    <scope>NUCLEOTIDE SEQUENCE [LARGE SCALE GENOMIC DNA]</scope>
    <source>
        <strain evidence="3">HGB1681</strain>
    </source>
</reference>
<evidence type="ECO:0000313" key="3">
    <source>
        <dbReference type="EMBL" id="SIP73216.1"/>
    </source>
</evidence>
<reference evidence="4" key="2">
    <citation type="submission" date="2016-12" db="EMBL/GenBank/DDBJ databases">
        <authorList>
            <person name="Gaudriault S."/>
        </authorList>
    </citation>
    <scope>NUCLEOTIDE SEQUENCE [LARGE SCALE GENOMIC DNA]</scope>
    <source>
        <strain evidence="4">HGB1681 (deposited as PTA-6826 in the American Type Culture Collection)</strain>
    </source>
</reference>
<accession>A0A1N6MWJ9</accession>
<dbReference type="AlphaFoldDB" id="A0A1N6MWJ9"/>
<sequence>MANTTPIAPYISPDDKDLFDQAKALGFVYDPKRPYYENKGYAQYAVGQSQLPDNHKPFKDSLFGQGLTALGNALQRHGFTDTAVNPPSSADAQALSRLLDPIIQEHGIPSVSSAVTRQAPQASSRIMPQREYPGINTPLPPKETTNPGINTPLPQQETTTPAYQPSADHMARALGVRALTDVAYNPTTNYGGHPVYMTANGIYGVPQNSIGGLESYAHLMGTTPTQLVKQEDLLKARGMQESPYWQQQYGDTLRKTQNPYLARADANLAATEASKNAYGVFDRVLADPTMKASVLGNNQINGQLYLDSDAGNVNRGLLSTTPQAYGSGTEGHTLIRLPNGSVVAARISANMPPMLTATGIGADAAYKQDMTYAQQMAALEALRAKAAGNPALANDPLYHLKIMKMLMEINKAQLELNHGGKSQSIKLPQVPFEQVPSEMQQQILEKLQNEYGLGGNDPNKVGLG</sequence>
<keyword evidence="5" id="KW-1185">Reference proteome</keyword>
<evidence type="ECO:0000256" key="1">
    <source>
        <dbReference type="SAM" id="MobiDB-lite"/>
    </source>
</evidence>
<dbReference type="EMBL" id="FTLG01000089">
    <property type="protein sequence ID" value="SIP73216.1"/>
    <property type="molecule type" value="Genomic_DNA"/>
</dbReference>
<proteinExistence type="predicted"/>
<dbReference type="RefSeq" id="WP_086956684.1">
    <property type="nucleotide sequence ID" value="NZ_CAWNQC010000101.1"/>
</dbReference>
<protein>
    <submittedName>
        <fullName evidence="3">Uncharacterized protein</fullName>
    </submittedName>
</protein>
<dbReference type="Proteomes" id="UP000196435">
    <property type="component" value="Unassembled WGS sequence"/>
</dbReference>
<reference evidence="2 5" key="3">
    <citation type="journal article" date="2017" name="Nat. Microbiol.">
        <title>Natural product diversity associated with the nematode symbionts Photorhabdus and Xenorhabdus.</title>
        <authorList>
            <person name="Tobias N.J."/>
            <person name="Wolff H."/>
            <person name="Djahanschiri B."/>
            <person name="Grundmann F."/>
            <person name="Kronenwerth M."/>
            <person name="Shi Y.M."/>
            <person name="Simonyi S."/>
            <person name="Grun P."/>
            <person name="Shapiro-Ilan D."/>
            <person name="Pidot S.J."/>
            <person name="Stinear T.P."/>
            <person name="Ebersberger I."/>
            <person name="Bode H.B."/>
        </authorList>
    </citation>
    <scope>NUCLEOTIDE SEQUENCE [LARGE SCALE GENOMIC DNA]</scope>
    <source>
        <strain evidence="2 5">DSM 16336</strain>
    </source>
</reference>
<dbReference type="EMBL" id="NIBU01000019">
    <property type="protein sequence ID" value="PHM35917.1"/>
    <property type="molecule type" value="Genomic_DNA"/>
</dbReference>